<dbReference type="OrthoDB" id="7859712at2759"/>
<dbReference type="Proteomes" id="UP001652621">
    <property type="component" value="Unplaced"/>
</dbReference>
<comment type="subcellular location">
    <subcellularLocation>
        <location evidence="2">Secreted</location>
    </subcellularLocation>
</comment>
<dbReference type="AlphaFoldDB" id="A0A1I8MGM1"/>
<sequence length="155" mass="15658">MNKYICFASVILAAIASASCSGYGNLANLALNSYGGAAPSYGGAASSYGGDAAGYSGYSAPAASYGGGSSYNSYAAPKSYAPKYSFQPLHSTELYPGQGGYKHYNSHASYSQVALPVVQDAPLAKLYSPAAKSYGGYGSQSYGGSPSYGGSQSAY</sequence>
<gene>
    <name evidence="6" type="primary">101889373</name>
    <name evidence="8" type="synonym">LOC101889373</name>
</gene>
<reference evidence="6" key="1">
    <citation type="submission" date="2020-05" db="UniProtKB">
        <authorList>
            <consortium name="EnsemblMetazoa"/>
        </authorList>
    </citation>
    <scope>IDENTIFICATION</scope>
    <source>
        <strain evidence="6">Aabys</strain>
    </source>
</reference>
<evidence type="ECO:0000313" key="7">
    <source>
        <dbReference type="Proteomes" id="UP001652621"/>
    </source>
</evidence>
<dbReference type="RefSeq" id="XP_005187962.1">
    <property type="nucleotide sequence ID" value="XM_005187905.2"/>
</dbReference>
<dbReference type="VEuPathDB" id="VectorBase:MDOMA2_000810"/>
<proteinExistence type="predicted"/>
<evidence type="ECO:0000256" key="2">
    <source>
        <dbReference type="ARBA" id="ARBA00004613"/>
    </source>
</evidence>
<feature type="signal peptide" evidence="5">
    <location>
        <begin position="1"/>
        <end position="20"/>
    </location>
</feature>
<dbReference type="EnsemblMetazoa" id="MDOA004680-RA">
    <property type="protein sequence ID" value="MDOA004680-PA"/>
    <property type="gene ID" value="MDOA004680"/>
</dbReference>
<evidence type="ECO:0000256" key="4">
    <source>
        <dbReference type="ARBA" id="ARBA00022729"/>
    </source>
</evidence>
<dbReference type="GO" id="GO:0042600">
    <property type="term" value="C:egg chorion"/>
    <property type="evidence" value="ECO:0007669"/>
    <property type="project" value="InterPro"/>
</dbReference>
<dbReference type="VEuPathDB" id="VectorBase:MDOA004680"/>
<dbReference type="InterPro" id="IPR005649">
    <property type="entry name" value="Chorion_2"/>
</dbReference>
<accession>A0A1I8MGM1</accession>
<evidence type="ECO:0000256" key="1">
    <source>
        <dbReference type="ARBA" id="ARBA00002036"/>
    </source>
</evidence>
<evidence type="ECO:0000256" key="3">
    <source>
        <dbReference type="ARBA" id="ARBA00022525"/>
    </source>
</evidence>
<protein>
    <submittedName>
        <fullName evidence="8">Chorion protein S19</fullName>
    </submittedName>
</protein>
<dbReference type="Pfam" id="PF03964">
    <property type="entry name" value="Chorion_2"/>
    <property type="match status" value="1"/>
</dbReference>
<feature type="chain" id="PRO_5044560324" evidence="5">
    <location>
        <begin position="21"/>
        <end position="155"/>
    </location>
</feature>
<comment type="function">
    <text evidence="1">Chorion membrane (egg shell) protein; plays a role in protecting the egg from the environment.</text>
</comment>
<organism evidence="6">
    <name type="scientific">Musca domestica</name>
    <name type="common">House fly</name>
    <dbReference type="NCBI Taxonomy" id="7370"/>
    <lineage>
        <taxon>Eukaryota</taxon>
        <taxon>Metazoa</taxon>
        <taxon>Ecdysozoa</taxon>
        <taxon>Arthropoda</taxon>
        <taxon>Hexapoda</taxon>
        <taxon>Insecta</taxon>
        <taxon>Pterygota</taxon>
        <taxon>Neoptera</taxon>
        <taxon>Endopterygota</taxon>
        <taxon>Diptera</taxon>
        <taxon>Brachycera</taxon>
        <taxon>Muscomorpha</taxon>
        <taxon>Muscoidea</taxon>
        <taxon>Muscidae</taxon>
        <taxon>Musca</taxon>
    </lineage>
</organism>
<evidence type="ECO:0000313" key="6">
    <source>
        <dbReference type="EnsemblMetazoa" id="MDOA004680-PA"/>
    </source>
</evidence>
<dbReference type="STRING" id="7370.A0A1I8MGM1"/>
<evidence type="ECO:0000313" key="8">
    <source>
        <dbReference type="RefSeq" id="XP_005187962.1"/>
    </source>
</evidence>
<keyword evidence="3" id="KW-0964">Secreted</keyword>
<name>A0A1I8MGM1_MUSDO</name>
<keyword evidence="4 5" id="KW-0732">Signal</keyword>
<evidence type="ECO:0000256" key="5">
    <source>
        <dbReference type="SAM" id="SignalP"/>
    </source>
</evidence>
<dbReference type="KEGG" id="mde:101889373"/>
<keyword evidence="7" id="KW-1185">Reference proteome</keyword>
<reference evidence="8" key="2">
    <citation type="submission" date="2025-04" db="UniProtKB">
        <authorList>
            <consortium name="RefSeq"/>
        </authorList>
    </citation>
    <scope>IDENTIFICATION</scope>
    <source>
        <strain evidence="8">Aabys</strain>
    </source>
</reference>
<dbReference type="GO" id="GO:0005576">
    <property type="term" value="C:extracellular region"/>
    <property type="evidence" value="ECO:0007669"/>
    <property type="project" value="UniProtKB-SubCell"/>
</dbReference>
<dbReference type="PROSITE" id="PS51257">
    <property type="entry name" value="PROKAR_LIPOPROTEIN"/>
    <property type="match status" value="1"/>
</dbReference>